<evidence type="ECO:0000313" key="1">
    <source>
        <dbReference type="EMBL" id="TRX06185.1"/>
    </source>
</evidence>
<protein>
    <submittedName>
        <fullName evidence="1">Uncharacterized protein</fullName>
    </submittedName>
</protein>
<name>A0A553BD53_9FLAO</name>
<gene>
    <name evidence="1" type="ORF">FNW11_14895</name>
</gene>
<proteinExistence type="predicted"/>
<sequence length="275" mass="33076">MIYSKHQQVTLNTFLVYYKLGEKNKIKNDLQKMKLKGNIERFEKSVTSNYNNLEKNNILKEIFIFNKDGNILEEHYNNNEILFKLNEYDLSGNITYSQNFKEENEILYEEFYFLNKQNRVSKKERIKLGEKKITEWFEYDYRGYLISIDKLDYDVDDYFTQTFDYDFNGILKKHYFFDGKTLGRFIKNNYTKSGGNTIKESTLYLSDDKIFSKTIEILNNYGDVILKKLDACFSPNILETTYVYTYDDNSNWTSRKKFLSGNLSETINMYFQYYK</sequence>
<evidence type="ECO:0000313" key="2">
    <source>
        <dbReference type="Proteomes" id="UP000318669"/>
    </source>
</evidence>
<accession>A0A553BD53</accession>
<comment type="caution">
    <text evidence="1">The sequence shown here is derived from an EMBL/GenBank/DDBJ whole genome shotgun (WGS) entry which is preliminary data.</text>
</comment>
<dbReference type="AlphaFoldDB" id="A0A553BD53"/>
<dbReference type="OrthoDB" id="86940at2"/>
<dbReference type="Proteomes" id="UP000318669">
    <property type="component" value="Unassembled WGS sequence"/>
</dbReference>
<organism evidence="1 2">
    <name type="scientific">Flavobacterium gawalongense</name>
    <dbReference type="NCBI Taxonomy" id="2594432"/>
    <lineage>
        <taxon>Bacteria</taxon>
        <taxon>Pseudomonadati</taxon>
        <taxon>Bacteroidota</taxon>
        <taxon>Flavobacteriia</taxon>
        <taxon>Flavobacteriales</taxon>
        <taxon>Flavobacteriaceae</taxon>
        <taxon>Flavobacterium</taxon>
    </lineage>
</organism>
<reference evidence="1 2" key="1">
    <citation type="submission" date="2019-07" db="EMBL/GenBank/DDBJ databases">
        <title>Novel species of Flavobacterium.</title>
        <authorList>
            <person name="Liu Q."/>
            <person name="Xin Y.-H."/>
        </authorList>
    </citation>
    <scope>NUCLEOTIDE SEQUENCE [LARGE SCALE GENOMIC DNA]</scope>
    <source>
        <strain evidence="1 2">GSR22</strain>
    </source>
</reference>
<dbReference type="EMBL" id="VJZL01000036">
    <property type="protein sequence ID" value="TRX06185.1"/>
    <property type="molecule type" value="Genomic_DNA"/>
</dbReference>
<dbReference type="RefSeq" id="WP_144065000.1">
    <property type="nucleotide sequence ID" value="NZ_VJZL01000036.1"/>
</dbReference>